<protein>
    <submittedName>
        <fullName evidence="2">Uncharacterized protein</fullName>
    </submittedName>
</protein>
<feature type="transmembrane region" description="Helical" evidence="1">
    <location>
        <begin position="82"/>
        <end position="101"/>
    </location>
</feature>
<reference evidence="3" key="2">
    <citation type="submission" date="2022-05" db="EMBL/GenBank/DDBJ databases">
        <title>Metagenome Sequencing of an Archaeal-Dominated Microbial Community from a Hot Spring at the Los Azufres Geothermal Field, Mexico.</title>
        <authorList>
            <person name="Marin-Paredes R."/>
            <person name="Martinez-Romero E."/>
            <person name="Servin-Garciduenas L.E."/>
        </authorList>
    </citation>
    <scope>NUCLEOTIDE SEQUENCE</scope>
    <source>
        <strain evidence="3">AZ1-454</strain>
    </source>
</reference>
<proteinExistence type="predicted"/>
<accession>A0A0F2LPE3</accession>
<keyword evidence="1" id="KW-0812">Transmembrane</keyword>
<keyword evidence="1" id="KW-1133">Transmembrane helix</keyword>
<evidence type="ECO:0000256" key="1">
    <source>
        <dbReference type="SAM" id="Phobius"/>
    </source>
</evidence>
<evidence type="ECO:0000313" key="3">
    <source>
        <dbReference type="EMBL" id="MCL7344629.1"/>
    </source>
</evidence>
<name>A0A0F2LPE3_9CREN</name>
<dbReference type="AlphaFoldDB" id="A0A0F2LPE3"/>
<evidence type="ECO:0000313" key="2">
    <source>
        <dbReference type="EMBL" id="KJR78340.1"/>
    </source>
</evidence>
<dbReference type="EMBL" id="JZWS02000019">
    <property type="protein sequence ID" value="MCL7344629.1"/>
    <property type="molecule type" value="Genomic_DNA"/>
</dbReference>
<organism evidence="2">
    <name type="scientific">Candidatus Aramenus sulfurataquae</name>
    <dbReference type="NCBI Taxonomy" id="1326980"/>
    <lineage>
        <taxon>Archaea</taxon>
        <taxon>Thermoproteota</taxon>
        <taxon>Thermoprotei</taxon>
        <taxon>Sulfolobales</taxon>
        <taxon>Sulfolobaceae</taxon>
        <taxon>Candidatus Aramenus</taxon>
    </lineage>
</organism>
<feature type="transmembrane region" description="Helical" evidence="1">
    <location>
        <begin position="18"/>
        <end position="43"/>
    </location>
</feature>
<sequence>MSAQPIDKKKKGGMYRALLWALVMGALAGIIAYIVGLGIASLLSYSGAGQLIAGQLLNDFGYKNASVAITGIGAGDIYQASVFPYVLTLLGVGVGAGVGYFKGKQEDEES</sequence>
<comment type="caution">
    <text evidence="2">The sequence shown here is derived from an EMBL/GenBank/DDBJ whole genome shotgun (WGS) entry which is preliminary data.</text>
</comment>
<gene>
    <name evidence="3" type="ORF">TQ35_008670</name>
    <name evidence="2" type="ORF">TQ35_07835</name>
</gene>
<dbReference type="EMBL" id="JZWS01000132">
    <property type="protein sequence ID" value="KJR78340.1"/>
    <property type="molecule type" value="Genomic_DNA"/>
</dbReference>
<keyword evidence="1" id="KW-0472">Membrane</keyword>
<reference evidence="2" key="1">
    <citation type="submission" date="2015-03" db="EMBL/GenBank/DDBJ databases">
        <title>Metagenome Sequencing of an Archaeal-Dominated Microbial Community from a Hot Spring at the Los Azufres Geothermal Field, Mexico.</title>
        <authorList>
            <person name="Servin-Garciduenas L.E."/>
            <person name="Martinez-Romero E."/>
        </authorList>
    </citation>
    <scope>NUCLEOTIDE SEQUENCE [LARGE SCALE GENOMIC DNA]</scope>
    <source>
        <strain evidence="2">AZ1-454</strain>
    </source>
</reference>